<dbReference type="eggNOG" id="ENOG502RI50">
    <property type="taxonomic scope" value="Eukaryota"/>
</dbReference>
<dbReference type="Pfam" id="PF05056">
    <property type="entry name" value="DUF674"/>
    <property type="match status" value="1"/>
</dbReference>
<sequence>MSHTKDEVEFTLKVVINKHATKVLFAEIDSNFADVLLSFLTLPLGTIIRLVENQYEEADIGSLTSLYNGLSNLDSRHFSTEGVKMTLLNPRSSFEAEYRKLKLDINDTKPTKYYACQDLDCVSSRESNICMYYDTAVCDCGQPVAREFYYMTTLDSAAYDDGGVFTRNGAYFLISDDLQMVPSVEGSVMETLSILGITDMDGAQLRNVAFGFNKVIDLLKGSLLSSTPLSDIILGENRKYYSEEKPPVGRVLFHGTEKEATTSSNSKKMILKLMLKKSTNELLFAQCEEDFIDFLFSLLTIPLGGVENLLGGNTCLKNIDNLYTSLENINGDKYLRNPDTKGRLINLMMLKCSSPRVV</sequence>
<dbReference type="AlphaFoldDB" id="A0A022QZY5"/>
<evidence type="ECO:0000313" key="1">
    <source>
        <dbReference type="EMBL" id="EYU34012.1"/>
    </source>
</evidence>
<organism evidence="1 2">
    <name type="scientific">Erythranthe guttata</name>
    <name type="common">Yellow monkey flower</name>
    <name type="synonym">Mimulus guttatus</name>
    <dbReference type="NCBI Taxonomy" id="4155"/>
    <lineage>
        <taxon>Eukaryota</taxon>
        <taxon>Viridiplantae</taxon>
        <taxon>Streptophyta</taxon>
        <taxon>Embryophyta</taxon>
        <taxon>Tracheophyta</taxon>
        <taxon>Spermatophyta</taxon>
        <taxon>Magnoliopsida</taxon>
        <taxon>eudicotyledons</taxon>
        <taxon>Gunneridae</taxon>
        <taxon>Pentapetalae</taxon>
        <taxon>asterids</taxon>
        <taxon>lamiids</taxon>
        <taxon>Lamiales</taxon>
        <taxon>Phrymaceae</taxon>
        <taxon>Erythranthe</taxon>
    </lineage>
</organism>
<dbReference type="PANTHER" id="PTHR33103:SF27">
    <property type="entry name" value="OS04G0594700 PROTEIN"/>
    <property type="match status" value="1"/>
</dbReference>
<dbReference type="EMBL" id="KI630735">
    <property type="protein sequence ID" value="EYU34012.1"/>
    <property type="molecule type" value="Genomic_DNA"/>
</dbReference>
<name>A0A022QZY5_ERYGU</name>
<evidence type="ECO:0000313" key="2">
    <source>
        <dbReference type="Proteomes" id="UP000030748"/>
    </source>
</evidence>
<dbReference type="Proteomes" id="UP000030748">
    <property type="component" value="Unassembled WGS sequence"/>
</dbReference>
<dbReference type="PANTHER" id="PTHR33103">
    <property type="entry name" value="OS01G0153900 PROTEIN"/>
    <property type="match status" value="1"/>
</dbReference>
<keyword evidence="2" id="KW-1185">Reference proteome</keyword>
<protein>
    <recommendedName>
        <fullName evidence="3">DUF674 domain-containing protein</fullName>
    </recommendedName>
</protein>
<evidence type="ECO:0008006" key="3">
    <source>
        <dbReference type="Google" id="ProtNLM"/>
    </source>
</evidence>
<reference evidence="1 2" key="1">
    <citation type="journal article" date="2013" name="Proc. Natl. Acad. Sci. U.S.A.">
        <title>Fine-scale variation in meiotic recombination in Mimulus inferred from population shotgun sequencing.</title>
        <authorList>
            <person name="Hellsten U."/>
            <person name="Wright K.M."/>
            <person name="Jenkins J."/>
            <person name="Shu S."/>
            <person name="Yuan Y."/>
            <person name="Wessler S.R."/>
            <person name="Schmutz J."/>
            <person name="Willis J.H."/>
            <person name="Rokhsar D.S."/>
        </authorList>
    </citation>
    <scope>NUCLEOTIDE SEQUENCE [LARGE SCALE GENOMIC DNA]</scope>
    <source>
        <strain evidence="2">cv. DUN x IM62</strain>
    </source>
</reference>
<gene>
    <name evidence="1" type="ORF">MIMGU_mgv1a023826mg</name>
</gene>
<dbReference type="InterPro" id="IPR007750">
    <property type="entry name" value="DUF674"/>
</dbReference>
<proteinExistence type="predicted"/>
<accession>A0A022QZY5</accession>